<name>A0ABP5QFE4_9ACTN</name>
<dbReference type="Pfam" id="PF01212">
    <property type="entry name" value="Beta_elim_lyase"/>
    <property type="match status" value="1"/>
</dbReference>
<dbReference type="Gene3D" id="3.90.1150.10">
    <property type="entry name" value="Aspartate Aminotransferase, domain 1"/>
    <property type="match status" value="1"/>
</dbReference>
<keyword evidence="5" id="KW-0456">Lyase</keyword>
<evidence type="ECO:0000313" key="5">
    <source>
        <dbReference type="EMBL" id="GAA2231715.1"/>
    </source>
</evidence>
<dbReference type="InterPro" id="IPR015422">
    <property type="entry name" value="PyrdxlP-dep_Trfase_small"/>
</dbReference>
<comment type="similarity">
    <text evidence="2">Belongs to the threonine aldolase family.</text>
</comment>
<dbReference type="InterPro" id="IPR001597">
    <property type="entry name" value="ArAA_b-elim_lyase/Thr_aldolase"/>
</dbReference>
<reference evidence="6" key="1">
    <citation type="journal article" date="2019" name="Int. J. Syst. Evol. Microbiol.">
        <title>The Global Catalogue of Microorganisms (GCM) 10K type strain sequencing project: providing services to taxonomists for standard genome sequencing and annotation.</title>
        <authorList>
            <consortium name="The Broad Institute Genomics Platform"/>
            <consortium name="The Broad Institute Genome Sequencing Center for Infectious Disease"/>
            <person name="Wu L."/>
            <person name="Ma J."/>
        </authorList>
    </citation>
    <scope>NUCLEOTIDE SEQUENCE [LARGE SCALE GENOMIC DNA]</scope>
    <source>
        <strain evidence="6">JCM 7356</strain>
    </source>
</reference>
<gene>
    <name evidence="5" type="ORF">GCM10010430_10050</name>
</gene>
<feature type="domain" description="Aromatic amino acid beta-eliminating lyase/threonine aldolase" evidence="4">
    <location>
        <begin position="68"/>
        <end position="307"/>
    </location>
</feature>
<comment type="cofactor">
    <cofactor evidence="1">
        <name>pyridoxal 5'-phosphate</name>
        <dbReference type="ChEBI" id="CHEBI:597326"/>
    </cofactor>
</comment>
<evidence type="ECO:0000256" key="2">
    <source>
        <dbReference type="ARBA" id="ARBA00006966"/>
    </source>
</evidence>
<protein>
    <submittedName>
        <fullName evidence="5">Beta-eliminating lyase-related protein</fullName>
    </submittedName>
</protein>
<proteinExistence type="inferred from homology"/>
<keyword evidence="6" id="KW-1185">Reference proteome</keyword>
<sequence>MGYQPDTGSADIPRERRFAAFRRSERLLSGVRPTSIHDRLTELSALHEPSTDGVAAYDLDQRPDFYGDGIARTLEVRVAGLLGKPDAVFFPTGTMAQQAALRIWAERSGNRTVAMHPLAHPEVHERRAYARLSGLDAVWPTAAPRLPTAGELRCLGEHFGSLMIELPLREAGFLLPTWTELVELVGAARERGAAVHLDGARLWESTRHFDRTLPEITAVADSVYVSFYKTLGGISGGALAGSGDFVREARAWRHRYGGQLYQQWPAVLSALAGLDRELPRLDEYVAHARTVAAALARVPGARVFPEPPHTHQFQLWLPYPAKALDEAGLRLAEERGIALFWGWLEPGEPGLAGHSVTEVTVAAEALTWTPEEISEAMVAFLALLQS</sequence>
<evidence type="ECO:0000259" key="4">
    <source>
        <dbReference type="Pfam" id="PF01212"/>
    </source>
</evidence>
<dbReference type="Proteomes" id="UP001500305">
    <property type="component" value="Unassembled WGS sequence"/>
</dbReference>
<dbReference type="PANTHER" id="PTHR48097">
    <property type="entry name" value="L-THREONINE ALDOLASE-RELATED"/>
    <property type="match status" value="1"/>
</dbReference>
<evidence type="ECO:0000256" key="1">
    <source>
        <dbReference type="ARBA" id="ARBA00001933"/>
    </source>
</evidence>
<keyword evidence="3" id="KW-0663">Pyridoxal phosphate</keyword>
<evidence type="ECO:0000313" key="6">
    <source>
        <dbReference type="Proteomes" id="UP001500305"/>
    </source>
</evidence>
<accession>A0ABP5QFE4</accession>
<dbReference type="RefSeq" id="WP_344634961.1">
    <property type="nucleotide sequence ID" value="NZ_BAAATR010000003.1"/>
</dbReference>
<dbReference type="SUPFAM" id="SSF53383">
    <property type="entry name" value="PLP-dependent transferases"/>
    <property type="match status" value="1"/>
</dbReference>
<organism evidence="5 6">
    <name type="scientific">Kitasatospora cystarginea</name>
    <dbReference type="NCBI Taxonomy" id="58350"/>
    <lineage>
        <taxon>Bacteria</taxon>
        <taxon>Bacillati</taxon>
        <taxon>Actinomycetota</taxon>
        <taxon>Actinomycetes</taxon>
        <taxon>Kitasatosporales</taxon>
        <taxon>Streptomycetaceae</taxon>
        <taxon>Kitasatospora</taxon>
    </lineage>
</organism>
<dbReference type="Gene3D" id="3.40.640.10">
    <property type="entry name" value="Type I PLP-dependent aspartate aminotransferase-like (Major domain)"/>
    <property type="match status" value="1"/>
</dbReference>
<dbReference type="PANTHER" id="PTHR48097:SF9">
    <property type="entry name" value="L-THREONINE ALDOLASE"/>
    <property type="match status" value="1"/>
</dbReference>
<dbReference type="InterPro" id="IPR015424">
    <property type="entry name" value="PyrdxlP-dep_Trfase"/>
</dbReference>
<comment type="caution">
    <text evidence="5">The sequence shown here is derived from an EMBL/GenBank/DDBJ whole genome shotgun (WGS) entry which is preliminary data.</text>
</comment>
<dbReference type="InterPro" id="IPR015421">
    <property type="entry name" value="PyrdxlP-dep_Trfase_major"/>
</dbReference>
<dbReference type="GO" id="GO:0016829">
    <property type="term" value="F:lyase activity"/>
    <property type="evidence" value="ECO:0007669"/>
    <property type="project" value="UniProtKB-KW"/>
</dbReference>
<evidence type="ECO:0000256" key="3">
    <source>
        <dbReference type="ARBA" id="ARBA00022898"/>
    </source>
</evidence>
<dbReference type="EMBL" id="BAAATR010000003">
    <property type="protein sequence ID" value="GAA2231715.1"/>
    <property type="molecule type" value="Genomic_DNA"/>
</dbReference>